<protein>
    <submittedName>
        <fullName evidence="1">Uncharacterized protein</fullName>
    </submittedName>
</protein>
<sequence>MMTVLTNGTDSFLLTAHWQLLPAAATPSLVPLLHPCMAYSPCLAHTPRTPALFTRQDLRSQLYPRSIHPPACAVANTPSPHI</sequence>
<dbReference type="EMBL" id="CP069038">
    <property type="protein sequence ID" value="QRD03903.1"/>
    <property type="molecule type" value="Genomic_DNA"/>
</dbReference>
<dbReference type="VEuPathDB" id="FungiDB:JI435_420450"/>
<evidence type="ECO:0000313" key="1">
    <source>
        <dbReference type="EMBL" id="QRD03903.1"/>
    </source>
</evidence>
<dbReference type="AlphaFoldDB" id="A0A7U2I880"/>
<name>A0A7U2I880_PHANO</name>
<gene>
    <name evidence="1" type="ORF">JI435_420450</name>
</gene>
<proteinExistence type="predicted"/>
<accession>A0A7U2I880</accession>
<keyword evidence="2" id="KW-1185">Reference proteome</keyword>
<reference evidence="2" key="1">
    <citation type="journal article" date="2021" name="BMC Genomics">
        <title>Chromosome-level genome assembly and manually-curated proteome of model necrotroph Parastagonospora nodorum Sn15 reveals a genome-wide trove of candidate effector homologs, and redundancy of virulence-related functions within an accessory chromosome.</title>
        <authorList>
            <person name="Bertazzoni S."/>
            <person name="Jones D.A.B."/>
            <person name="Phan H.T."/>
            <person name="Tan K.-C."/>
            <person name="Hane J.K."/>
        </authorList>
    </citation>
    <scope>NUCLEOTIDE SEQUENCE [LARGE SCALE GENOMIC DNA]</scope>
    <source>
        <strain evidence="2">SN15 / ATCC MYA-4574 / FGSC 10173)</strain>
    </source>
</reference>
<dbReference type="Proteomes" id="UP000663193">
    <property type="component" value="Chromosome 16"/>
</dbReference>
<evidence type="ECO:0000313" key="2">
    <source>
        <dbReference type="Proteomes" id="UP000663193"/>
    </source>
</evidence>
<organism evidence="1 2">
    <name type="scientific">Phaeosphaeria nodorum (strain SN15 / ATCC MYA-4574 / FGSC 10173)</name>
    <name type="common">Glume blotch fungus</name>
    <name type="synonym">Parastagonospora nodorum</name>
    <dbReference type="NCBI Taxonomy" id="321614"/>
    <lineage>
        <taxon>Eukaryota</taxon>
        <taxon>Fungi</taxon>
        <taxon>Dikarya</taxon>
        <taxon>Ascomycota</taxon>
        <taxon>Pezizomycotina</taxon>
        <taxon>Dothideomycetes</taxon>
        <taxon>Pleosporomycetidae</taxon>
        <taxon>Pleosporales</taxon>
        <taxon>Pleosporineae</taxon>
        <taxon>Phaeosphaeriaceae</taxon>
        <taxon>Parastagonospora</taxon>
    </lineage>
</organism>